<evidence type="ECO:0000256" key="1">
    <source>
        <dbReference type="ARBA" id="ARBA00001947"/>
    </source>
</evidence>
<feature type="non-terminal residue" evidence="6">
    <location>
        <position position="232"/>
    </location>
</feature>
<dbReference type="PANTHER" id="PTHR37326:SF1">
    <property type="entry name" value="BLL3975 PROTEIN"/>
    <property type="match status" value="1"/>
</dbReference>
<name>X0ZXU3_9ZZZZ</name>
<sequence>GQEPGPTLMVTGGLYPTEYCGVEAASRLHQLIKPEDLKGRFITVPVVNMPVFRFRTRWLNLRSSVTPFDGLNINSAFPGDPNGTPTGAVAHALFRLIREADYHVDFRGGDLPESHLDHTIYLRIGEPIDETCETMAKAFGLRYVLPGTPEIGHTSPGTLIYEAVNAGVASIISEAGLGYRTQPLEEYIMAHVDGALNLLRHFGMLEGEAERPETQRFLDMEWRSVTAPVAGV</sequence>
<feature type="domain" description="Succinylglutamate desuccinylase/Aspartoacylase catalytic" evidence="5">
    <location>
        <begin position="4"/>
        <end position="185"/>
    </location>
</feature>
<reference evidence="6" key="1">
    <citation type="journal article" date="2014" name="Front. Microbiol.">
        <title>High frequency of phylogenetically diverse reductive dehalogenase-homologous genes in deep subseafloor sedimentary metagenomes.</title>
        <authorList>
            <person name="Kawai M."/>
            <person name="Futagami T."/>
            <person name="Toyoda A."/>
            <person name="Takaki Y."/>
            <person name="Nishi S."/>
            <person name="Hori S."/>
            <person name="Arai W."/>
            <person name="Tsubouchi T."/>
            <person name="Morono Y."/>
            <person name="Uchiyama I."/>
            <person name="Ito T."/>
            <person name="Fujiyama A."/>
            <person name="Inagaki F."/>
            <person name="Takami H."/>
        </authorList>
    </citation>
    <scope>NUCLEOTIDE SEQUENCE</scope>
    <source>
        <strain evidence="6">Expedition CK06-06</strain>
    </source>
</reference>
<dbReference type="EMBL" id="BARS01052329">
    <property type="protein sequence ID" value="GAG52861.1"/>
    <property type="molecule type" value="Genomic_DNA"/>
</dbReference>
<accession>X0ZXU3</accession>
<dbReference type="InterPro" id="IPR053138">
    <property type="entry name" value="N-alpha-Ac-DABA_deacetylase"/>
</dbReference>
<evidence type="ECO:0000313" key="6">
    <source>
        <dbReference type="EMBL" id="GAG52861.1"/>
    </source>
</evidence>
<feature type="non-terminal residue" evidence="6">
    <location>
        <position position="1"/>
    </location>
</feature>
<evidence type="ECO:0000256" key="3">
    <source>
        <dbReference type="ARBA" id="ARBA00022801"/>
    </source>
</evidence>
<keyword evidence="2" id="KW-0479">Metal-binding</keyword>
<evidence type="ECO:0000259" key="5">
    <source>
        <dbReference type="Pfam" id="PF24827"/>
    </source>
</evidence>
<protein>
    <recommendedName>
        <fullName evidence="5">Succinylglutamate desuccinylase/Aspartoacylase catalytic domain-containing protein</fullName>
    </recommendedName>
</protein>
<dbReference type="Gene3D" id="3.40.630.10">
    <property type="entry name" value="Zn peptidases"/>
    <property type="match status" value="1"/>
</dbReference>
<dbReference type="AlphaFoldDB" id="X0ZXU3"/>
<dbReference type="InterPro" id="IPR055438">
    <property type="entry name" value="AstE_AspA_cat"/>
</dbReference>
<dbReference type="SUPFAM" id="SSF53187">
    <property type="entry name" value="Zn-dependent exopeptidases"/>
    <property type="match status" value="1"/>
</dbReference>
<keyword evidence="3" id="KW-0378">Hydrolase</keyword>
<gene>
    <name evidence="6" type="ORF">S01H1_77813</name>
</gene>
<dbReference type="GO" id="GO:0046872">
    <property type="term" value="F:metal ion binding"/>
    <property type="evidence" value="ECO:0007669"/>
    <property type="project" value="UniProtKB-KW"/>
</dbReference>
<comment type="cofactor">
    <cofactor evidence="1">
        <name>Zn(2+)</name>
        <dbReference type="ChEBI" id="CHEBI:29105"/>
    </cofactor>
</comment>
<dbReference type="PANTHER" id="PTHR37326">
    <property type="entry name" value="BLL3975 PROTEIN"/>
    <property type="match status" value="1"/>
</dbReference>
<keyword evidence="4" id="KW-0862">Zinc</keyword>
<evidence type="ECO:0000256" key="4">
    <source>
        <dbReference type="ARBA" id="ARBA00022833"/>
    </source>
</evidence>
<organism evidence="6">
    <name type="scientific">marine sediment metagenome</name>
    <dbReference type="NCBI Taxonomy" id="412755"/>
    <lineage>
        <taxon>unclassified sequences</taxon>
        <taxon>metagenomes</taxon>
        <taxon>ecological metagenomes</taxon>
    </lineage>
</organism>
<evidence type="ECO:0000256" key="2">
    <source>
        <dbReference type="ARBA" id="ARBA00022723"/>
    </source>
</evidence>
<proteinExistence type="predicted"/>
<dbReference type="Pfam" id="PF24827">
    <property type="entry name" value="AstE_AspA_cat"/>
    <property type="match status" value="1"/>
</dbReference>
<comment type="caution">
    <text evidence="6">The sequence shown here is derived from an EMBL/GenBank/DDBJ whole genome shotgun (WGS) entry which is preliminary data.</text>
</comment>
<dbReference type="GO" id="GO:0016788">
    <property type="term" value="F:hydrolase activity, acting on ester bonds"/>
    <property type="evidence" value="ECO:0007669"/>
    <property type="project" value="InterPro"/>
</dbReference>